<dbReference type="InterPro" id="IPR000253">
    <property type="entry name" value="FHA_dom"/>
</dbReference>
<dbReference type="PROSITE" id="PS50006">
    <property type="entry name" value="FHA_DOMAIN"/>
    <property type="match status" value="1"/>
</dbReference>
<sequence length="175" mass="18807">MSESLEPISVALKFGFLAVLYLFLMWIVRSAWKDLRRARDGGAGALIADEPGHLAAPQADATAMHSAADDVLADPIGGGEPRLVVEHAAGHPAGIAYDLSDGVTLGRGDVEIRLEDPFASGRHARIERQGSMLVVEDLGSTNGTFLNEEPLRGIQPLHHGDRIRIGDSEFSYLQD</sequence>
<dbReference type="Pfam" id="PF00498">
    <property type="entry name" value="FHA"/>
    <property type="match status" value="1"/>
</dbReference>
<evidence type="ECO:0000256" key="1">
    <source>
        <dbReference type="ARBA" id="ARBA00022553"/>
    </source>
</evidence>
<feature type="transmembrane region" description="Helical" evidence="2">
    <location>
        <begin position="12"/>
        <end position="32"/>
    </location>
</feature>
<dbReference type="AlphaFoldDB" id="A0A840IA88"/>
<reference evidence="4 5" key="1">
    <citation type="submission" date="2020-08" db="EMBL/GenBank/DDBJ databases">
        <title>Genomic Encyclopedia of Archaeal and Bacterial Type Strains, Phase II (KMG-II): from individual species to whole genera.</title>
        <authorList>
            <person name="Goeker M."/>
        </authorList>
    </citation>
    <scope>NUCLEOTIDE SEQUENCE [LARGE SCALE GENOMIC DNA]</scope>
    <source>
        <strain evidence="4 5">DSM 23288</strain>
    </source>
</reference>
<evidence type="ECO:0000313" key="4">
    <source>
        <dbReference type="EMBL" id="MBB4661034.1"/>
    </source>
</evidence>
<protein>
    <recommendedName>
        <fullName evidence="3">FHA domain-containing protein</fullName>
    </recommendedName>
</protein>
<keyword evidence="2" id="KW-1133">Transmembrane helix</keyword>
<keyword evidence="1" id="KW-0597">Phosphoprotein</keyword>
<dbReference type="InterPro" id="IPR050923">
    <property type="entry name" value="Cell_Proc_Reg/RNA_Proc"/>
</dbReference>
<feature type="domain" description="FHA" evidence="3">
    <location>
        <begin position="103"/>
        <end position="151"/>
    </location>
</feature>
<organism evidence="4 5">
    <name type="scientific">Conexibacter arvalis</name>
    <dbReference type="NCBI Taxonomy" id="912552"/>
    <lineage>
        <taxon>Bacteria</taxon>
        <taxon>Bacillati</taxon>
        <taxon>Actinomycetota</taxon>
        <taxon>Thermoleophilia</taxon>
        <taxon>Solirubrobacterales</taxon>
        <taxon>Conexibacteraceae</taxon>
        <taxon>Conexibacter</taxon>
    </lineage>
</organism>
<dbReference type="EMBL" id="JACHNU010000001">
    <property type="protein sequence ID" value="MBB4661034.1"/>
    <property type="molecule type" value="Genomic_DNA"/>
</dbReference>
<proteinExistence type="predicted"/>
<dbReference type="Proteomes" id="UP000585272">
    <property type="component" value="Unassembled WGS sequence"/>
</dbReference>
<dbReference type="CDD" id="cd00060">
    <property type="entry name" value="FHA"/>
    <property type="match status" value="1"/>
</dbReference>
<evidence type="ECO:0000256" key="2">
    <source>
        <dbReference type="SAM" id="Phobius"/>
    </source>
</evidence>
<comment type="caution">
    <text evidence="4">The sequence shown here is derived from an EMBL/GenBank/DDBJ whole genome shotgun (WGS) entry which is preliminary data.</text>
</comment>
<dbReference type="RefSeq" id="WP_183338847.1">
    <property type="nucleotide sequence ID" value="NZ_JACHNU010000001.1"/>
</dbReference>
<keyword evidence="2" id="KW-0812">Transmembrane</keyword>
<accession>A0A840IA88</accession>
<dbReference type="Gene3D" id="2.60.200.20">
    <property type="match status" value="1"/>
</dbReference>
<dbReference type="SUPFAM" id="SSF49879">
    <property type="entry name" value="SMAD/FHA domain"/>
    <property type="match status" value="1"/>
</dbReference>
<evidence type="ECO:0000259" key="3">
    <source>
        <dbReference type="PROSITE" id="PS50006"/>
    </source>
</evidence>
<gene>
    <name evidence="4" type="ORF">BDZ31_000607</name>
</gene>
<dbReference type="SMART" id="SM00240">
    <property type="entry name" value="FHA"/>
    <property type="match status" value="1"/>
</dbReference>
<dbReference type="InterPro" id="IPR008984">
    <property type="entry name" value="SMAD_FHA_dom_sf"/>
</dbReference>
<keyword evidence="2" id="KW-0472">Membrane</keyword>
<keyword evidence="5" id="KW-1185">Reference proteome</keyword>
<evidence type="ECO:0000313" key="5">
    <source>
        <dbReference type="Proteomes" id="UP000585272"/>
    </source>
</evidence>
<name>A0A840IA88_9ACTN</name>
<dbReference type="PANTHER" id="PTHR23308">
    <property type="entry name" value="NUCLEAR INHIBITOR OF PROTEIN PHOSPHATASE-1"/>
    <property type="match status" value="1"/>
</dbReference>